<dbReference type="Pfam" id="PF18903">
    <property type="entry name" value="DUF5659"/>
    <property type="match status" value="1"/>
</dbReference>
<accession>A0A7C4YFE1</accession>
<dbReference type="AlphaFoldDB" id="A0A7C4YFE1"/>
<organism evidence="2">
    <name type="scientific">Caldisericum exile</name>
    <dbReference type="NCBI Taxonomy" id="693075"/>
    <lineage>
        <taxon>Bacteria</taxon>
        <taxon>Pseudomonadati</taxon>
        <taxon>Caldisericota/Cryosericota group</taxon>
        <taxon>Caldisericota</taxon>
        <taxon>Caldisericia</taxon>
        <taxon>Caldisericales</taxon>
        <taxon>Caldisericaceae</taxon>
        <taxon>Caldisericum</taxon>
    </lineage>
</organism>
<dbReference type="EMBL" id="DTHV01000146">
    <property type="protein sequence ID" value="HGW60703.1"/>
    <property type="molecule type" value="Genomic_DNA"/>
</dbReference>
<sequence>MKEEFKTADLSLTAYLSYLGYDFEAEVEETKRGEIVERQVVFCFWKKVECIKAMREFYSNKAMVEPQRYYHVIRTLKTLIREKLKFT</sequence>
<gene>
    <name evidence="2" type="ORF">ENV82_04670</name>
</gene>
<feature type="domain" description="DUF5659" evidence="1">
    <location>
        <begin position="3"/>
        <end position="80"/>
    </location>
</feature>
<reference evidence="2" key="1">
    <citation type="journal article" date="2020" name="mSystems">
        <title>Genome- and Community-Level Interaction Insights into Carbon Utilization and Element Cycling Functions of Hydrothermarchaeota in Hydrothermal Sediment.</title>
        <authorList>
            <person name="Zhou Z."/>
            <person name="Liu Y."/>
            <person name="Xu W."/>
            <person name="Pan J."/>
            <person name="Luo Z.H."/>
            <person name="Li M."/>
        </authorList>
    </citation>
    <scope>NUCLEOTIDE SEQUENCE [LARGE SCALE GENOMIC DNA]</scope>
    <source>
        <strain evidence="2">SpSt-794</strain>
    </source>
</reference>
<comment type="caution">
    <text evidence="2">The sequence shown here is derived from an EMBL/GenBank/DDBJ whole genome shotgun (WGS) entry which is preliminary data.</text>
</comment>
<protein>
    <recommendedName>
        <fullName evidence="1">DUF5659 domain-containing protein</fullName>
    </recommendedName>
</protein>
<proteinExistence type="predicted"/>
<evidence type="ECO:0000313" key="2">
    <source>
        <dbReference type="EMBL" id="HGW60703.1"/>
    </source>
</evidence>
<evidence type="ECO:0000259" key="1">
    <source>
        <dbReference type="Pfam" id="PF18903"/>
    </source>
</evidence>
<name>A0A7C4YFE1_9BACT</name>
<dbReference type="InterPro" id="IPR043718">
    <property type="entry name" value="DUF5659"/>
</dbReference>